<evidence type="ECO:0000313" key="1">
    <source>
        <dbReference type="EMBL" id="VDD59128.1"/>
    </source>
</evidence>
<dbReference type="EMBL" id="LR031879">
    <property type="protein sequence ID" value="VDD59128.1"/>
    <property type="molecule type" value="Genomic_DNA"/>
</dbReference>
<reference evidence="1" key="1">
    <citation type="submission" date="2018-11" db="EMBL/GenBank/DDBJ databases">
        <authorList>
            <consortium name="Genoscope - CEA"/>
            <person name="William W."/>
        </authorList>
    </citation>
    <scope>NUCLEOTIDE SEQUENCE</scope>
</reference>
<proteinExistence type="predicted"/>
<sequence>MQRAKREISRKHLGYGIYDNPRMYSNQETDGCFLDILTKGDGDMKIAVELHDAILKGLLANTAMLIRGFCRQGRMNEASELL</sequence>
<gene>
    <name evidence="1" type="ORF">BOLC8T52357H</name>
</gene>
<dbReference type="Pfam" id="PF12854">
    <property type="entry name" value="PPR_1"/>
    <property type="match status" value="1"/>
</dbReference>
<organism evidence="1">
    <name type="scientific">Brassica oleracea</name>
    <name type="common">Wild cabbage</name>
    <dbReference type="NCBI Taxonomy" id="3712"/>
    <lineage>
        <taxon>Eukaryota</taxon>
        <taxon>Viridiplantae</taxon>
        <taxon>Streptophyta</taxon>
        <taxon>Embryophyta</taxon>
        <taxon>Tracheophyta</taxon>
        <taxon>Spermatophyta</taxon>
        <taxon>Magnoliopsida</taxon>
        <taxon>eudicotyledons</taxon>
        <taxon>Gunneridae</taxon>
        <taxon>Pentapetalae</taxon>
        <taxon>rosids</taxon>
        <taxon>malvids</taxon>
        <taxon>Brassicales</taxon>
        <taxon>Brassicaceae</taxon>
        <taxon>Brassiceae</taxon>
        <taxon>Brassica</taxon>
    </lineage>
</organism>
<name>A0A3P6G0Q6_BRAOL</name>
<dbReference type="AlphaFoldDB" id="A0A3P6G0Q6"/>
<protein>
    <submittedName>
        <fullName evidence="1">Uncharacterized protein</fullName>
    </submittedName>
</protein>
<dbReference type="InterPro" id="IPR002885">
    <property type="entry name" value="PPR_rpt"/>
</dbReference>
<accession>A0A3P6G0Q6</accession>